<accession>A0ABP1S8J2</accession>
<feature type="transmembrane region" description="Helical" evidence="1">
    <location>
        <begin position="285"/>
        <end position="305"/>
    </location>
</feature>
<sequence>MLSESQIAVSQLHQLLFFYMYPLPLKWNKEYDKLVFEKLHQLIPWGIDYIFILSYIFFCFFDVVLINYCPIPGRHVRVDTIVQVLAGSLSIAYCAVIYAGLTNLSCVSGFNGLIRLVYDNNDEVRGSEDNLITTWVMLCVIASSLSGFFFALVLVAIEYDTFYFILEQILPPPMYRTRDTIIGSVLLRFVLILPGVTEISRSLSYVLTLFMVLLDSATKVAKRMTERLQDNPVEFHKVYVQLCLLYGMGKQYVHKVVWMALTGTFWTLVIFTWICIKGWHHLPPVIRNMFAVVTFLLVLFHVIMLPKAIQALITISNFADTGKKLAKKLYVRTHTRESRILVRQTRAVLPIKVSYGLFWTIDRDFLMDYLYLVTLRTFDALLILDF</sequence>
<evidence type="ECO:0000313" key="2">
    <source>
        <dbReference type="EMBL" id="CAL8147066.1"/>
    </source>
</evidence>
<feature type="transmembrane region" description="Helical" evidence="1">
    <location>
        <begin position="81"/>
        <end position="101"/>
    </location>
</feature>
<feature type="transmembrane region" description="Helical" evidence="1">
    <location>
        <begin position="49"/>
        <end position="69"/>
    </location>
</feature>
<protein>
    <recommendedName>
        <fullName evidence="4">Gustatory receptor</fullName>
    </recommendedName>
</protein>
<evidence type="ECO:0000313" key="3">
    <source>
        <dbReference type="Proteomes" id="UP001642540"/>
    </source>
</evidence>
<gene>
    <name evidence="2" type="ORF">ODALV1_LOCUS31025</name>
</gene>
<proteinExistence type="predicted"/>
<reference evidence="2 3" key="1">
    <citation type="submission" date="2024-08" db="EMBL/GenBank/DDBJ databases">
        <authorList>
            <person name="Cucini C."/>
            <person name="Frati F."/>
        </authorList>
    </citation>
    <scope>NUCLEOTIDE SEQUENCE [LARGE SCALE GENOMIC DNA]</scope>
</reference>
<keyword evidence="1" id="KW-0472">Membrane</keyword>
<organism evidence="2 3">
    <name type="scientific">Orchesella dallaii</name>
    <dbReference type="NCBI Taxonomy" id="48710"/>
    <lineage>
        <taxon>Eukaryota</taxon>
        <taxon>Metazoa</taxon>
        <taxon>Ecdysozoa</taxon>
        <taxon>Arthropoda</taxon>
        <taxon>Hexapoda</taxon>
        <taxon>Collembola</taxon>
        <taxon>Entomobryomorpha</taxon>
        <taxon>Entomobryoidea</taxon>
        <taxon>Orchesellidae</taxon>
        <taxon>Orchesellinae</taxon>
        <taxon>Orchesella</taxon>
    </lineage>
</organism>
<evidence type="ECO:0008006" key="4">
    <source>
        <dbReference type="Google" id="ProtNLM"/>
    </source>
</evidence>
<evidence type="ECO:0000256" key="1">
    <source>
        <dbReference type="SAM" id="Phobius"/>
    </source>
</evidence>
<feature type="transmembrane region" description="Helical" evidence="1">
    <location>
        <begin position="135"/>
        <end position="159"/>
    </location>
</feature>
<name>A0ABP1S8J2_9HEXA</name>
<keyword evidence="1" id="KW-1133">Transmembrane helix</keyword>
<keyword evidence="3" id="KW-1185">Reference proteome</keyword>
<comment type="caution">
    <text evidence="2">The sequence shown here is derived from an EMBL/GenBank/DDBJ whole genome shotgun (WGS) entry which is preliminary data.</text>
</comment>
<feature type="transmembrane region" description="Helical" evidence="1">
    <location>
        <begin position="256"/>
        <end position="279"/>
    </location>
</feature>
<dbReference type="Proteomes" id="UP001642540">
    <property type="component" value="Unassembled WGS sequence"/>
</dbReference>
<keyword evidence="1" id="KW-0812">Transmembrane</keyword>
<dbReference type="EMBL" id="CAXLJM020000164">
    <property type="protein sequence ID" value="CAL8147066.1"/>
    <property type="molecule type" value="Genomic_DNA"/>
</dbReference>